<dbReference type="Proteomes" id="UP001230504">
    <property type="component" value="Unassembled WGS sequence"/>
</dbReference>
<reference evidence="1" key="1">
    <citation type="submission" date="2021-06" db="EMBL/GenBank/DDBJ databases">
        <title>Comparative genomics, transcriptomics and evolutionary studies reveal genomic signatures of adaptation to plant cell wall in hemibiotrophic fungi.</title>
        <authorList>
            <consortium name="DOE Joint Genome Institute"/>
            <person name="Baroncelli R."/>
            <person name="Diaz J.F."/>
            <person name="Benocci T."/>
            <person name="Peng M."/>
            <person name="Battaglia E."/>
            <person name="Haridas S."/>
            <person name="Andreopoulos W."/>
            <person name="Labutti K."/>
            <person name="Pangilinan J."/>
            <person name="Floch G.L."/>
            <person name="Makela M.R."/>
            <person name="Henrissat B."/>
            <person name="Grigoriev I.V."/>
            <person name="Crouch J.A."/>
            <person name="De Vries R.P."/>
            <person name="Sukno S.A."/>
            <person name="Thon M.R."/>
        </authorList>
    </citation>
    <scope>NUCLEOTIDE SEQUENCE</scope>
    <source>
        <strain evidence="1">CBS 125086</strain>
    </source>
</reference>
<comment type="caution">
    <text evidence="1">The sequence shown here is derived from an EMBL/GenBank/DDBJ whole genome shotgun (WGS) entry which is preliminary data.</text>
</comment>
<dbReference type="RefSeq" id="XP_060415980.1">
    <property type="nucleotide sequence ID" value="XM_060550826.1"/>
</dbReference>
<keyword evidence="2" id="KW-1185">Reference proteome</keyword>
<proteinExistence type="predicted"/>
<evidence type="ECO:0000313" key="1">
    <source>
        <dbReference type="EMBL" id="KAK1594861.1"/>
    </source>
</evidence>
<name>A0AAD8V7M7_9PEZI</name>
<dbReference type="EMBL" id="JAHLJV010000018">
    <property type="protein sequence ID" value="KAK1594861.1"/>
    <property type="molecule type" value="Genomic_DNA"/>
</dbReference>
<sequence>MARLVIAGLGQTRLQSSCSSHSLHTLTIKDTKSCYGPDGGGPGRASCAFTHPSTRRAGDLKCVLCTEYGVRSWLIQSTAPHGRVAACQLGQSVLGRIEAQLGQSRRHPNSRAFSVPVGHDSLHLQCKGRVAPLVRNPLPLHRLILSFLSWRLPDHLAPGMRVWLNG</sequence>
<gene>
    <name evidence="1" type="ORF">LY79DRAFT_128419</name>
</gene>
<protein>
    <submittedName>
        <fullName evidence="1">Uncharacterized protein</fullName>
    </submittedName>
</protein>
<dbReference type="AlphaFoldDB" id="A0AAD8V7M7"/>
<accession>A0AAD8V7M7</accession>
<dbReference type="GeneID" id="85435066"/>
<organism evidence="1 2">
    <name type="scientific">Colletotrichum navitas</name>
    <dbReference type="NCBI Taxonomy" id="681940"/>
    <lineage>
        <taxon>Eukaryota</taxon>
        <taxon>Fungi</taxon>
        <taxon>Dikarya</taxon>
        <taxon>Ascomycota</taxon>
        <taxon>Pezizomycotina</taxon>
        <taxon>Sordariomycetes</taxon>
        <taxon>Hypocreomycetidae</taxon>
        <taxon>Glomerellales</taxon>
        <taxon>Glomerellaceae</taxon>
        <taxon>Colletotrichum</taxon>
        <taxon>Colletotrichum graminicola species complex</taxon>
    </lineage>
</organism>
<evidence type="ECO:0000313" key="2">
    <source>
        <dbReference type="Proteomes" id="UP001230504"/>
    </source>
</evidence>